<keyword evidence="3" id="KW-1185">Reference proteome</keyword>
<name>A0A4R1G6A5_9GAMM</name>
<dbReference type="RefSeq" id="WP_132296256.1">
    <property type="nucleotide sequence ID" value="NZ_SMFU01000012.1"/>
</dbReference>
<accession>A0A4R1G6A5</accession>
<comment type="caution">
    <text evidence="2">The sequence shown here is derived from an EMBL/GenBank/DDBJ whole genome shotgun (WGS) entry which is preliminary data.</text>
</comment>
<evidence type="ECO:0000256" key="1">
    <source>
        <dbReference type="SAM" id="Phobius"/>
    </source>
</evidence>
<gene>
    <name evidence="2" type="ORF">CLV83_3808</name>
</gene>
<dbReference type="PROSITE" id="PS00409">
    <property type="entry name" value="PROKAR_NTER_METHYL"/>
    <property type="match status" value="1"/>
</dbReference>
<evidence type="ECO:0000313" key="2">
    <source>
        <dbReference type="EMBL" id="TCK03537.1"/>
    </source>
</evidence>
<dbReference type="Pfam" id="PF07963">
    <property type="entry name" value="N_methyl"/>
    <property type="match status" value="1"/>
</dbReference>
<feature type="transmembrane region" description="Helical" evidence="1">
    <location>
        <begin position="12"/>
        <end position="36"/>
    </location>
</feature>
<evidence type="ECO:0000313" key="3">
    <source>
        <dbReference type="Proteomes" id="UP000294546"/>
    </source>
</evidence>
<proteinExistence type="predicted"/>
<keyword evidence="1" id="KW-1133">Transmembrane helix</keyword>
<organism evidence="2 3">
    <name type="scientific">Marinobacterium mangrovicola</name>
    <dbReference type="NCBI Taxonomy" id="1476959"/>
    <lineage>
        <taxon>Bacteria</taxon>
        <taxon>Pseudomonadati</taxon>
        <taxon>Pseudomonadota</taxon>
        <taxon>Gammaproteobacteria</taxon>
        <taxon>Oceanospirillales</taxon>
        <taxon>Oceanospirillaceae</taxon>
        <taxon>Marinobacterium</taxon>
    </lineage>
</organism>
<dbReference type="EMBL" id="SMFU01000012">
    <property type="protein sequence ID" value="TCK03537.1"/>
    <property type="molecule type" value="Genomic_DNA"/>
</dbReference>
<dbReference type="AlphaFoldDB" id="A0A4R1G6A5"/>
<dbReference type="OrthoDB" id="6158702at2"/>
<dbReference type="Proteomes" id="UP000294546">
    <property type="component" value="Unassembled WGS sequence"/>
</dbReference>
<sequence length="231" mass="25469">MKSTADKKSQQGLTLIELMLALAMTALLGVMLATLIDGWVGLRTHKTEASTRDSEVLELCQQLDNRFAALVLRPLQAHNLALYNDRLDWQPDRQRLEWVALSGPGLAGVIASTENSAGPVSERFGATEGWQVAAHQHSAVQRQALHWQEGQLWLGVSADLDTPAAPRWQTLALLERVSDVRLAFRVGERWQEYPGQPGSHTEAVQLNFRMALKPGTAPAPYVCTFVLPGEN</sequence>
<dbReference type="InterPro" id="IPR012902">
    <property type="entry name" value="N_methyl_site"/>
</dbReference>
<reference evidence="2 3" key="1">
    <citation type="submission" date="2019-03" db="EMBL/GenBank/DDBJ databases">
        <title>Genomic Encyclopedia of Archaeal and Bacterial Type Strains, Phase II (KMG-II): from individual species to whole genera.</title>
        <authorList>
            <person name="Goeker M."/>
        </authorList>
    </citation>
    <scope>NUCLEOTIDE SEQUENCE [LARGE SCALE GENOMIC DNA]</scope>
    <source>
        <strain evidence="2 3">DSM 27697</strain>
    </source>
</reference>
<keyword evidence="1" id="KW-0472">Membrane</keyword>
<keyword evidence="1" id="KW-0812">Transmembrane</keyword>
<protein>
    <submittedName>
        <fullName evidence="2">Type II secretion system protein J (GspJ)</fullName>
    </submittedName>
</protein>